<comment type="subcellular location">
    <subcellularLocation>
        <location evidence="1">Periplasm</location>
    </subcellularLocation>
</comment>
<dbReference type="EMBL" id="JACASI010000025">
    <property type="protein sequence ID" value="MCQ3829504.1"/>
    <property type="molecule type" value="Genomic_DNA"/>
</dbReference>
<evidence type="ECO:0000256" key="2">
    <source>
        <dbReference type="ARBA" id="ARBA00008441"/>
    </source>
</evidence>
<dbReference type="Proteomes" id="UP001205566">
    <property type="component" value="Unassembled WGS sequence"/>
</dbReference>
<dbReference type="CDD" id="cd09916">
    <property type="entry name" value="CpxP_like"/>
    <property type="match status" value="1"/>
</dbReference>
<evidence type="ECO:0000256" key="5">
    <source>
        <dbReference type="SAM" id="MobiDB-lite"/>
    </source>
</evidence>
<comment type="caution">
    <text evidence="7">The sequence shown here is derived from an EMBL/GenBank/DDBJ whole genome shotgun (WGS) entry which is preliminary data.</text>
</comment>
<name>A0ABT1P335_9GAMM</name>
<comment type="similarity">
    <text evidence="2">Belongs to the CpxP/Spy family.</text>
</comment>
<feature type="region of interest" description="Disordered" evidence="5">
    <location>
        <begin position="69"/>
        <end position="89"/>
    </location>
</feature>
<reference evidence="7" key="1">
    <citation type="thesis" date="2020" institute="Technische Universitat Dresden" country="Dresden, Germany">
        <title>The Agarolytic System of Microbulbifer elongatus PORT2, Isolated from Batu Karas, Pangandaran West Java Indonesia.</title>
        <authorList>
            <person name="Anggraeni S.R."/>
        </authorList>
    </citation>
    <scope>NUCLEOTIDE SEQUENCE</scope>
    <source>
        <strain evidence="7">PORT2</strain>
    </source>
</reference>
<evidence type="ECO:0000313" key="8">
    <source>
        <dbReference type="Proteomes" id="UP001205566"/>
    </source>
</evidence>
<dbReference type="PANTHER" id="PTHR38102:SF1">
    <property type="entry name" value="PERIPLASMIC CHAPERONE SPY"/>
    <property type="match status" value="1"/>
</dbReference>
<dbReference type="Gene3D" id="1.20.120.1490">
    <property type="match status" value="1"/>
</dbReference>
<accession>A0ABT1P335</accession>
<dbReference type="PANTHER" id="PTHR38102">
    <property type="entry name" value="PERIPLASMIC CHAPERONE SPY"/>
    <property type="match status" value="1"/>
</dbReference>
<gene>
    <name evidence="7" type="ORF">HXX02_08595</name>
</gene>
<keyword evidence="8" id="KW-1185">Reference proteome</keyword>
<protein>
    <submittedName>
        <fullName evidence="7">Spy/CpxP family protein refolding chaperone</fullName>
    </submittedName>
</protein>
<keyword evidence="3 6" id="KW-0732">Signal</keyword>
<feature type="chain" id="PRO_5045248598" evidence="6">
    <location>
        <begin position="31"/>
        <end position="171"/>
    </location>
</feature>
<evidence type="ECO:0000256" key="4">
    <source>
        <dbReference type="ARBA" id="ARBA00022764"/>
    </source>
</evidence>
<feature type="signal peptide" evidence="6">
    <location>
        <begin position="1"/>
        <end position="30"/>
    </location>
</feature>
<dbReference type="InterPro" id="IPR052211">
    <property type="entry name" value="Cpx_auxiliary_protein"/>
</dbReference>
<proteinExistence type="inferred from homology"/>
<dbReference type="InterPro" id="IPR012899">
    <property type="entry name" value="LTXXQ"/>
</dbReference>
<dbReference type="RefSeq" id="WP_231757714.1">
    <property type="nucleotide sequence ID" value="NZ_CP088953.1"/>
</dbReference>
<feature type="compositionally biased region" description="Basic and acidic residues" evidence="5">
    <location>
        <begin position="72"/>
        <end position="89"/>
    </location>
</feature>
<evidence type="ECO:0000256" key="6">
    <source>
        <dbReference type="SAM" id="SignalP"/>
    </source>
</evidence>
<evidence type="ECO:0000256" key="1">
    <source>
        <dbReference type="ARBA" id="ARBA00004418"/>
    </source>
</evidence>
<evidence type="ECO:0000313" key="7">
    <source>
        <dbReference type="EMBL" id="MCQ3829504.1"/>
    </source>
</evidence>
<dbReference type="Pfam" id="PF07813">
    <property type="entry name" value="LTXXQ"/>
    <property type="match status" value="1"/>
</dbReference>
<organism evidence="7 8">
    <name type="scientific">Microbulbifer elongatus</name>
    <dbReference type="NCBI Taxonomy" id="86173"/>
    <lineage>
        <taxon>Bacteria</taxon>
        <taxon>Pseudomonadati</taxon>
        <taxon>Pseudomonadota</taxon>
        <taxon>Gammaproteobacteria</taxon>
        <taxon>Cellvibrionales</taxon>
        <taxon>Microbulbiferaceae</taxon>
        <taxon>Microbulbifer</taxon>
    </lineage>
</organism>
<keyword evidence="4" id="KW-0574">Periplasm</keyword>
<evidence type="ECO:0000256" key="3">
    <source>
        <dbReference type="ARBA" id="ARBA00022729"/>
    </source>
</evidence>
<sequence>MKYLAKNNWKTLAGTLILGSALTTSGMVMAFPDGEPGPRHHKGEHHRGDHKGRMFERLAEELNLTEGQKAQLKADRDAGKEARKADRKAMRDLHKQLRDAIESGADQATLDSLGAQLGKLEVAKMQRMHEKRQQFEAILTDEQKAKLEELKAERKARFEERKARRAEKQGG</sequence>